<comment type="caution">
    <text evidence="2">The sequence shown here is derived from an EMBL/GenBank/DDBJ whole genome shotgun (WGS) entry which is preliminary data.</text>
</comment>
<evidence type="ECO:0000313" key="3">
    <source>
        <dbReference type="Proteomes" id="UP000004221"/>
    </source>
</evidence>
<reference evidence="2 3" key="1">
    <citation type="journal article" date="2012" name="ISME J.">
        <title>Nitrification expanded: discovery, physiology and genomics of a nitrite-oxidizing bacterium from the phylum Chloroflexi.</title>
        <authorList>
            <person name="Sorokin D.Y."/>
            <person name="Lucker S."/>
            <person name="Vejmelkova D."/>
            <person name="Kostrikina N.A."/>
            <person name="Kleerebezem R."/>
            <person name="Rijpstra W.I."/>
            <person name="Damste J.S."/>
            <person name="Le Paslier D."/>
            <person name="Muyzer G."/>
            <person name="Wagner M."/>
            <person name="van Loosdrecht M.C."/>
            <person name="Daims H."/>
        </authorList>
    </citation>
    <scope>NUCLEOTIDE SEQUENCE [LARGE SCALE GENOMIC DNA]</scope>
    <source>
        <strain evidence="3">none</strain>
    </source>
</reference>
<dbReference type="EMBL" id="CAGS01000138">
    <property type="protein sequence ID" value="CCF83336.1"/>
    <property type="molecule type" value="Genomic_DNA"/>
</dbReference>
<evidence type="ECO:0000256" key="1">
    <source>
        <dbReference type="SAM" id="MobiDB-lite"/>
    </source>
</evidence>
<accession>I4EF74</accession>
<name>I4EF74_9BACT</name>
<proteinExistence type="predicted"/>
<dbReference type="Proteomes" id="UP000004221">
    <property type="component" value="Unassembled WGS sequence"/>
</dbReference>
<feature type="region of interest" description="Disordered" evidence="1">
    <location>
        <begin position="1"/>
        <end position="28"/>
    </location>
</feature>
<gene>
    <name evidence="2" type="ORF">NITHO_2220002</name>
</gene>
<dbReference type="AlphaFoldDB" id="I4EF74"/>
<sequence>MGESRARREGSETGITGGGSGGTCTRSGSRLYEVRVRLQHAHPRPVPSLAGTGFLIGLQLPLATGPDSGTVFKRQTYTSIEMIPWPLDQNPNQTRVGVAPSPPLPAQIGPNGPICVSGNVLPPP</sequence>
<feature type="compositionally biased region" description="Basic and acidic residues" evidence="1">
    <location>
        <begin position="1"/>
        <end position="11"/>
    </location>
</feature>
<evidence type="ECO:0000313" key="2">
    <source>
        <dbReference type="EMBL" id="CCF83336.1"/>
    </source>
</evidence>
<keyword evidence="3" id="KW-1185">Reference proteome</keyword>
<protein>
    <submittedName>
        <fullName evidence="2">Uncharacterized protein</fullName>
    </submittedName>
</protein>
<feature type="region of interest" description="Disordered" evidence="1">
    <location>
        <begin position="85"/>
        <end position="113"/>
    </location>
</feature>
<organism evidence="2 3">
    <name type="scientific">Nitrolancea hollandica Lb</name>
    <dbReference type="NCBI Taxonomy" id="1129897"/>
    <lineage>
        <taxon>Bacteria</taxon>
        <taxon>Pseudomonadati</taxon>
        <taxon>Thermomicrobiota</taxon>
        <taxon>Thermomicrobia</taxon>
        <taxon>Sphaerobacterales</taxon>
        <taxon>Sphaerobacterineae</taxon>
        <taxon>Sphaerobacteraceae</taxon>
        <taxon>Nitrolancea</taxon>
    </lineage>
</organism>